<dbReference type="InterPro" id="IPR050345">
    <property type="entry name" value="Aliph_Amidase/BUP"/>
</dbReference>
<dbReference type="Pfam" id="PF00795">
    <property type="entry name" value="CN_hydrolase"/>
    <property type="match status" value="1"/>
</dbReference>
<dbReference type="RefSeq" id="WP_065789540.1">
    <property type="nucleotide sequence ID" value="NZ_MAUJ01000001.1"/>
</dbReference>
<feature type="domain" description="CN hydrolase" evidence="2">
    <location>
        <begin position="1"/>
        <end position="243"/>
    </location>
</feature>
<dbReference type="InterPro" id="IPR003010">
    <property type="entry name" value="C-N_Hydrolase"/>
</dbReference>
<dbReference type="EMBL" id="MAUJ01000001">
    <property type="protein sequence ID" value="OCQ23523.1"/>
    <property type="molecule type" value="Genomic_DNA"/>
</dbReference>
<protein>
    <recommendedName>
        <fullName evidence="2">CN hydrolase domain-containing protein</fullName>
    </recommendedName>
</protein>
<name>A0A1C0TW32_9GAMM</name>
<evidence type="ECO:0000256" key="1">
    <source>
        <dbReference type="ARBA" id="ARBA00022801"/>
    </source>
</evidence>
<sequence>MKIAVAQCSSIRGNVESNIDEHLRFIQEASNQGVHYLVFPELSLTGYEPELADELAFTEGDVRLEPLISAAKKYNLSIGVGAPLASKGLPKIGLILIHNTGAVEKYEKMFLHEGEELYFSHGDKHHLLQADKYTIANAICADTVNPEHAQLCFELGANVYIAGVLVTPTGYTKDAKLWSHYASEYEMLVAIANYSKPSGGLATAGKSAIWFKNNLIAQVEQCEDAIVIALARGDSWVGKVHKM</sequence>
<evidence type="ECO:0000313" key="3">
    <source>
        <dbReference type="EMBL" id="OCQ23523.1"/>
    </source>
</evidence>
<comment type="caution">
    <text evidence="3">The sequence shown here is derived from an EMBL/GenBank/DDBJ whole genome shotgun (WGS) entry which is preliminary data.</text>
</comment>
<proteinExistence type="predicted"/>
<dbReference type="PROSITE" id="PS50263">
    <property type="entry name" value="CN_HYDROLASE"/>
    <property type="match status" value="1"/>
</dbReference>
<dbReference type="OrthoDB" id="9760188at2"/>
<dbReference type="Proteomes" id="UP000093366">
    <property type="component" value="Unassembled WGS sequence"/>
</dbReference>
<organism evidence="3 4">
    <name type="scientific">Pseudoalteromonas luteoviolacea</name>
    <dbReference type="NCBI Taxonomy" id="43657"/>
    <lineage>
        <taxon>Bacteria</taxon>
        <taxon>Pseudomonadati</taxon>
        <taxon>Pseudomonadota</taxon>
        <taxon>Gammaproteobacteria</taxon>
        <taxon>Alteromonadales</taxon>
        <taxon>Pseudoalteromonadaceae</taxon>
        <taxon>Pseudoalteromonas</taxon>
    </lineage>
</organism>
<dbReference type="PANTHER" id="PTHR43674:SF2">
    <property type="entry name" value="BETA-UREIDOPROPIONASE"/>
    <property type="match status" value="1"/>
</dbReference>
<dbReference type="GO" id="GO:0033388">
    <property type="term" value="P:putrescine biosynthetic process from arginine"/>
    <property type="evidence" value="ECO:0007669"/>
    <property type="project" value="TreeGrafter"/>
</dbReference>
<dbReference type="Gene3D" id="3.60.110.10">
    <property type="entry name" value="Carbon-nitrogen hydrolase"/>
    <property type="match status" value="1"/>
</dbReference>
<keyword evidence="1" id="KW-0378">Hydrolase</keyword>
<accession>A0A1C0TW32</accession>
<gene>
    <name evidence="3" type="ORF">A7985_06170</name>
</gene>
<dbReference type="InterPro" id="IPR036526">
    <property type="entry name" value="C-N_Hydrolase_sf"/>
</dbReference>
<dbReference type="PANTHER" id="PTHR43674">
    <property type="entry name" value="NITRILASE C965.09-RELATED"/>
    <property type="match status" value="1"/>
</dbReference>
<dbReference type="SUPFAM" id="SSF56317">
    <property type="entry name" value="Carbon-nitrogen hydrolase"/>
    <property type="match status" value="1"/>
</dbReference>
<dbReference type="AlphaFoldDB" id="A0A1C0TW32"/>
<dbReference type="CDD" id="cd07197">
    <property type="entry name" value="nitrilase"/>
    <property type="match status" value="1"/>
</dbReference>
<evidence type="ECO:0000259" key="2">
    <source>
        <dbReference type="PROSITE" id="PS50263"/>
    </source>
</evidence>
<dbReference type="GO" id="GO:0050126">
    <property type="term" value="F:N-carbamoylputrescine amidase activity"/>
    <property type="evidence" value="ECO:0007669"/>
    <property type="project" value="TreeGrafter"/>
</dbReference>
<reference evidence="4" key="1">
    <citation type="submission" date="2016-07" db="EMBL/GenBank/DDBJ databases">
        <authorList>
            <person name="Florea S."/>
            <person name="Webb J.S."/>
            <person name="Jaromczyk J."/>
            <person name="Schardl C.L."/>
        </authorList>
    </citation>
    <scope>NUCLEOTIDE SEQUENCE [LARGE SCALE GENOMIC DNA]</scope>
    <source>
        <strain evidence="4">IPB1</strain>
    </source>
</reference>
<evidence type="ECO:0000313" key="4">
    <source>
        <dbReference type="Proteomes" id="UP000093366"/>
    </source>
</evidence>